<dbReference type="EMBL" id="CP045810">
    <property type="protein sequence ID" value="QHN40177.1"/>
    <property type="molecule type" value="Genomic_DNA"/>
</dbReference>
<name>A0A857KZ76_9ACTN</name>
<feature type="region of interest" description="Disordered" evidence="1">
    <location>
        <begin position="50"/>
        <end position="69"/>
    </location>
</feature>
<dbReference type="AlphaFoldDB" id="A0A857KZ76"/>
<sequence>MTSNGEDAGGTHQSSSAGDAAGGTDVVRELLLSLAANIDTIASVFAPPGHPAARPAAAAPGTTDTASGATGFSPGTAAFAAGAPGAGDRLGAQVPIGEYLAEASGEIAQLLVELGDLLARLLTALIAVLEAVVRALQSAQAQPQASARAHTAYAPISVRIDRGGRAGSPEEK</sequence>
<proteinExistence type="predicted"/>
<organism evidence="2">
    <name type="scientific">Gordonia amarae</name>
    <dbReference type="NCBI Taxonomy" id="36821"/>
    <lineage>
        <taxon>Bacteria</taxon>
        <taxon>Bacillati</taxon>
        <taxon>Actinomycetota</taxon>
        <taxon>Actinomycetes</taxon>
        <taxon>Mycobacteriales</taxon>
        <taxon>Gordoniaceae</taxon>
        <taxon>Gordonia</taxon>
    </lineage>
</organism>
<evidence type="ECO:0000313" key="2">
    <source>
        <dbReference type="EMBL" id="QHN40177.1"/>
    </source>
</evidence>
<reference evidence="2" key="1">
    <citation type="journal article" date="2021" name="Nat. Microbiol.">
        <title>Cocultivation of an ultrasmall environmental parasitic bacterium with lytic ability against bacteria associated with wastewater foams.</title>
        <authorList>
            <person name="Batinovic S."/>
            <person name="Rose J.J.A."/>
            <person name="Ratcliffe J."/>
            <person name="Seviour R.J."/>
            <person name="Petrovski S."/>
        </authorList>
    </citation>
    <scope>NUCLEOTIDE SEQUENCE</scope>
    <source>
        <strain evidence="2">CON44</strain>
    </source>
</reference>
<evidence type="ECO:0000256" key="1">
    <source>
        <dbReference type="SAM" id="MobiDB-lite"/>
    </source>
</evidence>
<gene>
    <name evidence="2" type="ORF">GII30_14390</name>
</gene>
<feature type="compositionally biased region" description="Low complexity" evidence="1">
    <location>
        <begin position="51"/>
        <end position="69"/>
    </location>
</feature>
<accession>A0A857KZ76</accession>
<protein>
    <submittedName>
        <fullName evidence="2">Uncharacterized protein</fullName>
    </submittedName>
</protein>
<dbReference type="RefSeq" id="WP_005186901.1">
    <property type="nucleotide sequence ID" value="NZ_CP045804.1"/>
</dbReference>
<feature type="compositionally biased region" description="Polar residues" evidence="1">
    <location>
        <begin position="1"/>
        <end position="17"/>
    </location>
</feature>
<feature type="region of interest" description="Disordered" evidence="1">
    <location>
        <begin position="1"/>
        <end position="21"/>
    </location>
</feature>